<evidence type="ECO:0000313" key="8">
    <source>
        <dbReference type="EMBL" id="QJY47229.1"/>
    </source>
</evidence>
<comment type="cofactor">
    <cofactor evidence="6">
        <name>Mg(2+)</name>
        <dbReference type="ChEBI" id="CHEBI:18420"/>
    </cofactor>
</comment>
<dbReference type="InterPro" id="IPR002716">
    <property type="entry name" value="PIN_dom"/>
</dbReference>
<dbReference type="PANTHER" id="PTHR38826">
    <property type="entry name" value="RIBONUCLEASE VAPC13"/>
    <property type="match status" value="1"/>
</dbReference>
<keyword evidence="5 6" id="KW-0460">Magnesium</keyword>
<protein>
    <recommendedName>
        <fullName evidence="6">Ribonuclease VapC</fullName>
        <shortName evidence="6">RNase VapC</shortName>
        <ecNumber evidence="6">3.1.-.-</ecNumber>
    </recommendedName>
    <alternativeName>
        <fullName evidence="6">Toxin VapC</fullName>
    </alternativeName>
</protein>
<dbReference type="GO" id="GO:0004540">
    <property type="term" value="F:RNA nuclease activity"/>
    <property type="evidence" value="ECO:0007669"/>
    <property type="project" value="InterPro"/>
</dbReference>
<organism evidence="8 9">
    <name type="scientific">Pseudonocardia broussonetiae</name>
    <dbReference type="NCBI Taxonomy" id="2736640"/>
    <lineage>
        <taxon>Bacteria</taxon>
        <taxon>Bacillati</taxon>
        <taxon>Actinomycetota</taxon>
        <taxon>Actinomycetes</taxon>
        <taxon>Pseudonocardiales</taxon>
        <taxon>Pseudonocardiaceae</taxon>
        <taxon>Pseudonocardia</taxon>
    </lineage>
</organism>
<keyword evidence="4 6" id="KW-0378">Hydrolase</keyword>
<dbReference type="KEGG" id="pbro:HOP40_16610"/>
<dbReference type="HAMAP" id="MF_00265">
    <property type="entry name" value="VapC_Nob1"/>
    <property type="match status" value="1"/>
</dbReference>
<dbReference type="GO" id="GO:0090729">
    <property type="term" value="F:toxin activity"/>
    <property type="evidence" value="ECO:0007669"/>
    <property type="project" value="UniProtKB-KW"/>
</dbReference>
<dbReference type="InterPro" id="IPR052106">
    <property type="entry name" value="PINc/VapC_TA"/>
</dbReference>
<keyword evidence="3 6" id="KW-0479">Metal-binding</keyword>
<dbReference type="Gene3D" id="3.40.50.1010">
    <property type="entry name" value="5'-nuclease"/>
    <property type="match status" value="1"/>
</dbReference>
<dbReference type="SUPFAM" id="SSF88723">
    <property type="entry name" value="PIN domain-like"/>
    <property type="match status" value="1"/>
</dbReference>
<dbReference type="EC" id="3.1.-.-" evidence="6"/>
<comment type="similarity">
    <text evidence="6">Belongs to the PINc/VapC protein family.</text>
</comment>
<dbReference type="GO" id="GO:0000287">
    <property type="term" value="F:magnesium ion binding"/>
    <property type="evidence" value="ECO:0007669"/>
    <property type="project" value="UniProtKB-UniRule"/>
</dbReference>
<evidence type="ECO:0000256" key="1">
    <source>
        <dbReference type="ARBA" id="ARBA00022649"/>
    </source>
</evidence>
<proteinExistence type="inferred from homology"/>
<feature type="domain" description="PIN" evidence="7">
    <location>
        <begin position="2"/>
        <end position="125"/>
    </location>
</feature>
<keyword evidence="1 6" id="KW-1277">Toxin-antitoxin system</keyword>
<dbReference type="EMBL" id="CP053564">
    <property type="protein sequence ID" value="QJY47229.1"/>
    <property type="molecule type" value="Genomic_DNA"/>
</dbReference>
<dbReference type="InterPro" id="IPR029060">
    <property type="entry name" value="PIN-like_dom_sf"/>
</dbReference>
<gene>
    <name evidence="6" type="primary">vapC</name>
    <name evidence="8" type="ORF">HOP40_16610</name>
</gene>
<evidence type="ECO:0000313" key="9">
    <source>
        <dbReference type="Proteomes" id="UP000505377"/>
    </source>
</evidence>
<evidence type="ECO:0000256" key="2">
    <source>
        <dbReference type="ARBA" id="ARBA00022722"/>
    </source>
</evidence>
<evidence type="ECO:0000256" key="4">
    <source>
        <dbReference type="ARBA" id="ARBA00022801"/>
    </source>
</evidence>
<feature type="binding site" evidence="6">
    <location>
        <position position="5"/>
    </location>
    <ligand>
        <name>Mg(2+)</name>
        <dbReference type="ChEBI" id="CHEBI:18420"/>
    </ligand>
</feature>
<keyword evidence="9" id="KW-1185">Reference proteome</keyword>
<dbReference type="RefSeq" id="WP_172159606.1">
    <property type="nucleotide sequence ID" value="NZ_CP053564.1"/>
</dbReference>
<feature type="binding site" evidence="6">
    <location>
        <position position="99"/>
    </location>
    <ligand>
        <name>Mg(2+)</name>
        <dbReference type="ChEBI" id="CHEBI:18420"/>
    </ligand>
</feature>
<accession>A0A6M6JLD4</accession>
<dbReference type="GO" id="GO:0016787">
    <property type="term" value="F:hydrolase activity"/>
    <property type="evidence" value="ECO:0007669"/>
    <property type="project" value="UniProtKB-KW"/>
</dbReference>
<dbReference type="AlphaFoldDB" id="A0A6M6JLD4"/>
<reference evidence="8 9" key="1">
    <citation type="submission" date="2020-05" db="EMBL/GenBank/DDBJ databases">
        <authorList>
            <person name="Mo P."/>
        </authorList>
    </citation>
    <scope>NUCLEOTIDE SEQUENCE [LARGE SCALE GENOMIC DNA]</scope>
    <source>
        <strain evidence="8 9">Gen01</strain>
    </source>
</reference>
<name>A0A6M6JLD4_9PSEU</name>
<evidence type="ECO:0000259" key="7">
    <source>
        <dbReference type="Pfam" id="PF01850"/>
    </source>
</evidence>
<sequence>MIVLDTTVLVYSVGTEHRFREPCARLLDAVASGMVVATTTPEVLQEFAHVRARRRDRDDAADLAEAFSDLLAPLITVDEDAFRAGLRLFRRHPRLGSFDAALAASAVAAGATTVVSADAAFAGLADVRHVVPDEAGVSGLVPTGAT</sequence>
<keyword evidence="6" id="KW-0800">Toxin</keyword>
<comment type="function">
    <text evidence="6">Toxic component of a toxin-antitoxin (TA) system. An RNase.</text>
</comment>
<dbReference type="PANTHER" id="PTHR38826:SF5">
    <property type="entry name" value="RIBONUCLEASE VAPC13"/>
    <property type="match status" value="1"/>
</dbReference>
<dbReference type="InterPro" id="IPR022907">
    <property type="entry name" value="VapC_family"/>
</dbReference>
<evidence type="ECO:0000256" key="6">
    <source>
        <dbReference type="HAMAP-Rule" id="MF_00265"/>
    </source>
</evidence>
<dbReference type="Pfam" id="PF01850">
    <property type="entry name" value="PIN"/>
    <property type="match status" value="1"/>
</dbReference>
<evidence type="ECO:0000256" key="3">
    <source>
        <dbReference type="ARBA" id="ARBA00022723"/>
    </source>
</evidence>
<keyword evidence="2 6" id="KW-0540">Nuclease</keyword>
<dbReference type="Proteomes" id="UP000505377">
    <property type="component" value="Chromosome"/>
</dbReference>
<evidence type="ECO:0000256" key="5">
    <source>
        <dbReference type="ARBA" id="ARBA00022842"/>
    </source>
</evidence>